<dbReference type="InterPro" id="IPR016035">
    <property type="entry name" value="Acyl_Trfase/lysoPLipase"/>
</dbReference>
<keyword evidence="2 4" id="KW-0442">Lipid degradation</keyword>
<feature type="region of interest" description="Disordered" evidence="5">
    <location>
        <begin position="84"/>
        <end position="112"/>
    </location>
</feature>
<dbReference type="Gene3D" id="3.40.1090.10">
    <property type="entry name" value="Cytosolic phospholipase A2 catalytic domain"/>
    <property type="match status" value="1"/>
</dbReference>
<reference evidence="7 8" key="1">
    <citation type="journal article" date="2021" name="Sci. Rep.">
        <title>The genome of the diatom Chaetoceros tenuissimus carries an ancient integrated fragment of an extant virus.</title>
        <authorList>
            <person name="Hongo Y."/>
            <person name="Kimura K."/>
            <person name="Takaki Y."/>
            <person name="Yoshida Y."/>
            <person name="Baba S."/>
            <person name="Kobayashi G."/>
            <person name="Nagasaki K."/>
            <person name="Hano T."/>
            <person name="Tomaru Y."/>
        </authorList>
    </citation>
    <scope>NUCLEOTIDE SEQUENCE [LARGE SCALE GENOMIC DNA]</scope>
    <source>
        <strain evidence="7 8">NIES-3715</strain>
    </source>
</reference>
<evidence type="ECO:0000313" key="7">
    <source>
        <dbReference type="EMBL" id="GFH44010.1"/>
    </source>
</evidence>
<keyword evidence="8" id="KW-1185">Reference proteome</keyword>
<dbReference type="PANTHER" id="PTHR24185:SF1">
    <property type="entry name" value="CALCIUM-INDEPENDENT PHOSPHOLIPASE A2-GAMMA"/>
    <property type="match status" value="1"/>
</dbReference>
<feature type="active site" description="Proton acceptor" evidence="4">
    <location>
        <position position="378"/>
    </location>
</feature>
<dbReference type="GO" id="GO:0019369">
    <property type="term" value="P:arachidonate metabolic process"/>
    <property type="evidence" value="ECO:0007669"/>
    <property type="project" value="TreeGrafter"/>
</dbReference>
<dbReference type="Proteomes" id="UP001054902">
    <property type="component" value="Unassembled WGS sequence"/>
</dbReference>
<keyword evidence="3 4" id="KW-0443">Lipid metabolism</keyword>
<feature type="compositionally biased region" description="Basic and acidic residues" evidence="5">
    <location>
        <begin position="84"/>
        <end position="108"/>
    </location>
</feature>
<accession>A0AAD3CG45</accession>
<feature type="region of interest" description="Disordered" evidence="5">
    <location>
        <begin position="38"/>
        <end position="67"/>
    </location>
</feature>
<proteinExistence type="predicted"/>
<evidence type="ECO:0000256" key="4">
    <source>
        <dbReference type="PROSITE-ProRule" id="PRU01161"/>
    </source>
</evidence>
<dbReference type="Pfam" id="PF01734">
    <property type="entry name" value="Patatin"/>
    <property type="match status" value="1"/>
</dbReference>
<feature type="short sequence motif" description="DGA/G" evidence="4">
    <location>
        <begin position="378"/>
        <end position="380"/>
    </location>
</feature>
<evidence type="ECO:0000259" key="6">
    <source>
        <dbReference type="PROSITE" id="PS51635"/>
    </source>
</evidence>
<feature type="short sequence motif" description="GXSXG" evidence="4">
    <location>
        <begin position="226"/>
        <end position="230"/>
    </location>
</feature>
<feature type="active site" description="Nucleophile" evidence="4">
    <location>
        <position position="228"/>
    </location>
</feature>
<dbReference type="InterPro" id="IPR002641">
    <property type="entry name" value="PNPLA_dom"/>
</dbReference>
<feature type="domain" description="PNPLA" evidence="6">
    <location>
        <begin position="185"/>
        <end position="391"/>
    </location>
</feature>
<dbReference type="SUPFAM" id="SSF52151">
    <property type="entry name" value="FabD/lysophospholipase-like"/>
    <property type="match status" value="1"/>
</dbReference>
<dbReference type="PANTHER" id="PTHR24185">
    <property type="entry name" value="CALCIUM-INDEPENDENT PHOSPHOLIPASE A2-GAMMA"/>
    <property type="match status" value="1"/>
</dbReference>
<organism evidence="7 8">
    <name type="scientific">Chaetoceros tenuissimus</name>
    <dbReference type="NCBI Taxonomy" id="426638"/>
    <lineage>
        <taxon>Eukaryota</taxon>
        <taxon>Sar</taxon>
        <taxon>Stramenopiles</taxon>
        <taxon>Ochrophyta</taxon>
        <taxon>Bacillariophyta</taxon>
        <taxon>Coscinodiscophyceae</taxon>
        <taxon>Chaetocerotophycidae</taxon>
        <taxon>Chaetocerotales</taxon>
        <taxon>Chaetocerotaceae</taxon>
        <taxon>Chaetoceros</taxon>
    </lineage>
</organism>
<dbReference type="GO" id="GO:0016020">
    <property type="term" value="C:membrane"/>
    <property type="evidence" value="ECO:0007669"/>
    <property type="project" value="TreeGrafter"/>
</dbReference>
<dbReference type="EMBL" id="BLLK01000019">
    <property type="protein sequence ID" value="GFH44010.1"/>
    <property type="molecule type" value="Genomic_DNA"/>
</dbReference>
<comment type="caution">
    <text evidence="4">Lacks conserved residue(s) required for the propagation of feature annotation.</text>
</comment>
<protein>
    <recommendedName>
        <fullName evidence="6">PNPLA domain-containing protein</fullName>
    </recommendedName>
</protein>
<name>A0AAD3CG45_9STRA</name>
<evidence type="ECO:0000256" key="2">
    <source>
        <dbReference type="ARBA" id="ARBA00022963"/>
    </source>
</evidence>
<dbReference type="GO" id="GO:0016042">
    <property type="term" value="P:lipid catabolic process"/>
    <property type="evidence" value="ECO:0007669"/>
    <property type="project" value="UniProtKB-UniRule"/>
</dbReference>
<evidence type="ECO:0000256" key="1">
    <source>
        <dbReference type="ARBA" id="ARBA00022801"/>
    </source>
</evidence>
<comment type="caution">
    <text evidence="7">The sequence shown here is derived from an EMBL/GenBank/DDBJ whole genome shotgun (WGS) entry which is preliminary data.</text>
</comment>
<gene>
    <name evidence="7" type="ORF">CTEN210_00484</name>
</gene>
<evidence type="ECO:0000256" key="3">
    <source>
        <dbReference type="ARBA" id="ARBA00023098"/>
    </source>
</evidence>
<keyword evidence="1 4" id="KW-0378">Hydrolase</keyword>
<dbReference type="AlphaFoldDB" id="A0AAD3CG45"/>
<evidence type="ECO:0000256" key="5">
    <source>
        <dbReference type="SAM" id="MobiDB-lite"/>
    </source>
</evidence>
<dbReference type="GO" id="GO:0047499">
    <property type="term" value="F:calcium-independent phospholipase A2 activity"/>
    <property type="evidence" value="ECO:0007669"/>
    <property type="project" value="TreeGrafter"/>
</dbReference>
<sequence>MVTTTNRESAVAWMKSGFNAGQKEIVDNMVANETKLHRQASLQKIEETDESSSDYQSIGDAGSYSSTSTISRYAEPFLEEERKRDRLSRVNSLRQEKRKKENSSKQNDEESSISACLNVTRHTHDSSFVDESSSSFACTISTGTNRDMESFLEEKKRVQLKVKTIKKAKKKVENSKMKEEPINILVFDGGGMRVVSTCALIDEIEKISSELGYGDDWVSRFDLIAGSSAGGICSILLANTTSTSDMVELGQGLVNEMATKAFSKLNIFNIFKDCQGLGKESQFDNVVMDFLKEDIPAKNDDGLKSFALCAARHTNDHEAKIKPFLLRKYDLPENAKEKAMAGSSNFSIHNAIHSTSALPGIVRMFKTYHEKEPISLADGGFISVAPLAEAIMEAQILYPNRKIGVVVSIGLNSSNDRSCYQTIDIARINNPNIHFHRIVPEEARWK</sequence>
<evidence type="ECO:0000313" key="8">
    <source>
        <dbReference type="Proteomes" id="UP001054902"/>
    </source>
</evidence>
<dbReference type="PROSITE" id="PS51635">
    <property type="entry name" value="PNPLA"/>
    <property type="match status" value="1"/>
</dbReference>